<dbReference type="EMBL" id="CP009215">
    <property type="protein sequence ID" value="AIL96021.1"/>
    <property type="molecule type" value="Genomic_DNA"/>
</dbReference>
<dbReference type="HOGENOM" id="CLU_911258_0_0_11"/>
<sequence length="305" mass="33593">MTDSQLPQLVPSVLTSAPAVEVPVVARKVKPKTSREEVEEILAMPPRVLAVGEVLDDETLASPESVAFVFSPYRTTGSGSWFHPAQQRQMITIYNVLPYGTKGLWCARQGIQYLNIKRWARALQKSKTTDDGLGGAERAKHLADAAYLGKPSAEYIREVVVEYGLVPHGQKEAWLVAHGLGSHTVRRWTAMVADGDLPTRTRPRRVGTLTMDECAEIQQLRKEISALTQDKRKLELDAKRREEAMQRALDKATERAERAELATDVLGKALASMPGAPGVDSDAEEKSSPTPNNASTSKDGKRKKR</sequence>
<dbReference type="KEGG" id="cuv:CUREI_08740"/>
<feature type="region of interest" description="Disordered" evidence="2">
    <location>
        <begin position="267"/>
        <end position="305"/>
    </location>
</feature>
<reference evidence="4 6" key="1">
    <citation type="submission" date="2014-08" db="EMBL/GenBank/DDBJ databases">
        <title>Complete genome sequence of Corynebacterium ureicelerivorans DSM 45051, a lipophilic and urea-splitting isolate from a blood culture of a septicaemia patient.</title>
        <authorList>
            <person name="Tippelt A."/>
            <person name="Albersmeier A."/>
            <person name="Brinkrolf K."/>
            <person name="Ruckert C."/>
            <person name="Tauch A."/>
        </authorList>
    </citation>
    <scope>NUCLEOTIDE SEQUENCE [LARGE SCALE GENOMIC DNA]</scope>
    <source>
        <strain evidence="4 6">IMMIB RIV-2301</strain>
    </source>
</reference>
<evidence type="ECO:0000313" key="4">
    <source>
        <dbReference type="EMBL" id="AIL96374.1"/>
    </source>
</evidence>
<accession>A0A077HJR9</accession>
<dbReference type="RefSeq" id="WP_038609203.1">
    <property type="nucleotide sequence ID" value="NZ_CP009215.1"/>
</dbReference>
<name>A0A077HJR9_9CORY</name>
<dbReference type="STRING" id="401472.CUREI_00630"/>
<organism evidence="4 6">
    <name type="scientific">Corynebacterium ureicelerivorans</name>
    <dbReference type="NCBI Taxonomy" id="401472"/>
    <lineage>
        <taxon>Bacteria</taxon>
        <taxon>Bacillati</taxon>
        <taxon>Actinomycetota</taxon>
        <taxon>Actinomycetes</taxon>
        <taxon>Mycobacteriales</taxon>
        <taxon>Corynebacteriaceae</taxon>
        <taxon>Corynebacterium</taxon>
    </lineage>
</organism>
<evidence type="ECO:0000313" key="6">
    <source>
        <dbReference type="Proteomes" id="UP000028939"/>
    </source>
</evidence>
<proteinExistence type="predicted"/>
<gene>
    <name evidence="3" type="ORF">CUREI_00630</name>
    <name evidence="4" type="ORF">CUREI_02820</name>
    <name evidence="5" type="ORF">CUREI_08740</name>
</gene>
<dbReference type="EMBL" id="CP009215">
    <property type="protein sequence ID" value="AIL97364.1"/>
    <property type="molecule type" value="Genomic_DNA"/>
</dbReference>
<protein>
    <submittedName>
        <fullName evidence="4">Uncharacterized protein</fullName>
    </submittedName>
</protein>
<dbReference type="AlphaFoldDB" id="A0A077HJR9"/>
<evidence type="ECO:0000313" key="3">
    <source>
        <dbReference type="EMBL" id="AIL96021.1"/>
    </source>
</evidence>
<dbReference type="OrthoDB" id="3837902at2"/>
<keyword evidence="1" id="KW-0175">Coiled coil</keyword>
<dbReference type="EMBL" id="CP009215">
    <property type="protein sequence ID" value="AIL96374.1"/>
    <property type="molecule type" value="Genomic_DNA"/>
</dbReference>
<evidence type="ECO:0000256" key="1">
    <source>
        <dbReference type="SAM" id="Coils"/>
    </source>
</evidence>
<dbReference type="Proteomes" id="UP000028939">
    <property type="component" value="Chromosome"/>
</dbReference>
<dbReference type="KEGG" id="cuv:CUREI_02820"/>
<feature type="compositionally biased region" description="Polar residues" evidence="2">
    <location>
        <begin position="288"/>
        <end position="297"/>
    </location>
</feature>
<dbReference type="KEGG" id="cuv:CUREI_00630"/>
<evidence type="ECO:0000256" key="2">
    <source>
        <dbReference type="SAM" id="MobiDB-lite"/>
    </source>
</evidence>
<feature type="coiled-coil region" evidence="1">
    <location>
        <begin position="217"/>
        <end position="262"/>
    </location>
</feature>
<evidence type="ECO:0000313" key="5">
    <source>
        <dbReference type="EMBL" id="AIL97364.1"/>
    </source>
</evidence>
<keyword evidence="6" id="KW-1185">Reference proteome</keyword>